<gene>
    <name evidence="1" type="ORF">SAMN05421740_11461</name>
</gene>
<evidence type="ECO:0000313" key="1">
    <source>
        <dbReference type="EMBL" id="SEL93949.1"/>
    </source>
</evidence>
<name>A0A1H7UAX4_9SPHI</name>
<protein>
    <submittedName>
        <fullName evidence="1">Uncharacterized protein</fullName>
    </submittedName>
</protein>
<proteinExistence type="predicted"/>
<dbReference type="OrthoDB" id="798837at2"/>
<sequence length="84" mass="9599">MQEVTLKFKNSKTMEALLDFAKKFDVVVEKKVPIQKTKGAPKSDQNQLPITFAKHADVTALAGIWKDREISLEELRKDAWADRI</sequence>
<dbReference type="Proteomes" id="UP000198916">
    <property type="component" value="Unassembled WGS sequence"/>
</dbReference>
<keyword evidence="2" id="KW-1185">Reference proteome</keyword>
<dbReference type="EMBL" id="FNZR01000014">
    <property type="protein sequence ID" value="SEL93949.1"/>
    <property type="molecule type" value="Genomic_DNA"/>
</dbReference>
<reference evidence="2" key="1">
    <citation type="submission" date="2016-10" db="EMBL/GenBank/DDBJ databases">
        <authorList>
            <person name="Varghese N."/>
            <person name="Submissions S."/>
        </authorList>
    </citation>
    <scope>NUCLEOTIDE SEQUENCE [LARGE SCALE GENOMIC DNA]</scope>
    <source>
        <strain evidence="2">Jip14</strain>
    </source>
</reference>
<organism evidence="1 2">
    <name type="scientific">Parapedobacter koreensis</name>
    <dbReference type="NCBI Taxonomy" id="332977"/>
    <lineage>
        <taxon>Bacteria</taxon>
        <taxon>Pseudomonadati</taxon>
        <taxon>Bacteroidota</taxon>
        <taxon>Sphingobacteriia</taxon>
        <taxon>Sphingobacteriales</taxon>
        <taxon>Sphingobacteriaceae</taxon>
        <taxon>Parapedobacter</taxon>
    </lineage>
</organism>
<accession>A0A1H7UAX4</accession>
<evidence type="ECO:0000313" key="2">
    <source>
        <dbReference type="Proteomes" id="UP000198916"/>
    </source>
</evidence>
<dbReference type="AlphaFoldDB" id="A0A1H7UAX4"/>
<dbReference type="RefSeq" id="WP_090609233.1">
    <property type="nucleotide sequence ID" value="NZ_FNZR01000014.1"/>
</dbReference>